<feature type="region of interest" description="Disordered" evidence="1">
    <location>
        <begin position="20"/>
        <end position="46"/>
    </location>
</feature>
<sequence length="122" mass="13234">MRAQCPRGVRAQMVGEAVQAAAGPRIRRARWPAGPGDQRPTPGTEVDASALTSGAIGLRGEGCRLWARAEQRSRVVQVQPLCVGWTGSSPVRMRSPVHRQSWPDQWSHTAVSQNRVEVSVGD</sequence>
<evidence type="ECO:0000313" key="3">
    <source>
        <dbReference type="Proteomes" id="UP000729402"/>
    </source>
</evidence>
<dbReference type="EMBL" id="JAAALK010000079">
    <property type="protein sequence ID" value="KAG8096516.1"/>
    <property type="molecule type" value="Genomic_DNA"/>
</dbReference>
<evidence type="ECO:0000313" key="2">
    <source>
        <dbReference type="EMBL" id="KAG8096516.1"/>
    </source>
</evidence>
<comment type="caution">
    <text evidence="2">The sequence shown here is derived from an EMBL/GenBank/DDBJ whole genome shotgun (WGS) entry which is preliminary data.</text>
</comment>
<gene>
    <name evidence="2" type="ORF">GUJ93_ZPchr0013g34623</name>
</gene>
<name>A0A8J5WVX8_ZIZPA</name>
<reference evidence="2" key="2">
    <citation type="submission" date="2021-02" db="EMBL/GenBank/DDBJ databases">
        <authorList>
            <person name="Kimball J.A."/>
            <person name="Haas M.W."/>
            <person name="Macchietto M."/>
            <person name="Kono T."/>
            <person name="Duquette J."/>
            <person name="Shao M."/>
        </authorList>
    </citation>
    <scope>NUCLEOTIDE SEQUENCE</scope>
    <source>
        <tissue evidence="2">Fresh leaf tissue</tissue>
    </source>
</reference>
<organism evidence="2 3">
    <name type="scientific">Zizania palustris</name>
    <name type="common">Northern wild rice</name>
    <dbReference type="NCBI Taxonomy" id="103762"/>
    <lineage>
        <taxon>Eukaryota</taxon>
        <taxon>Viridiplantae</taxon>
        <taxon>Streptophyta</taxon>
        <taxon>Embryophyta</taxon>
        <taxon>Tracheophyta</taxon>
        <taxon>Spermatophyta</taxon>
        <taxon>Magnoliopsida</taxon>
        <taxon>Liliopsida</taxon>
        <taxon>Poales</taxon>
        <taxon>Poaceae</taxon>
        <taxon>BOP clade</taxon>
        <taxon>Oryzoideae</taxon>
        <taxon>Oryzeae</taxon>
        <taxon>Zizaniinae</taxon>
        <taxon>Zizania</taxon>
    </lineage>
</organism>
<protein>
    <submittedName>
        <fullName evidence="2">Uncharacterized protein</fullName>
    </submittedName>
</protein>
<accession>A0A8J5WVX8</accession>
<dbReference type="AlphaFoldDB" id="A0A8J5WVX8"/>
<reference evidence="2" key="1">
    <citation type="journal article" date="2021" name="bioRxiv">
        <title>Whole Genome Assembly and Annotation of Northern Wild Rice, Zizania palustris L., Supports a Whole Genome Duplication in the Zizania Genus.</title>
        <authorList>
            <person name="Haas M."/>
            <person name="Kono T."/>
            <person name="Macchietto M."/>
            <person name="Millas R."/>
            <person name="McGilp L."/>
            <person name="Shao M."/>
            <person name="Duquette J."/>
            <person name="Hirsch C.N."/>
            <person name="Kimball J."/>
        </authorList>
    </citation>
    <scope>NUCLEOTIDE SEQUENCE</scope>
    <source>
        <tissue evidence="2">Fresh leaf tissue</tissue>
    </source>
</reference>
<proteinExistence type="predicted"/>
<evidence type="ECO:0000256" key="1">
    <source>
        <dbReference type="SAM" id="MobiDB-lite"/>
    </source>
</evidence>
<keyword evidence="3" id="KW-1185">Reference proteome</keyword>
<dbReference type="Proteomes" id="UP000729402">
    <property type="component" value="Unassembled WGS sequence"/>
</dbReference>